<reference evidence="2" key="1">
    <citation type="journal article" date="2023" name="G3 (Bethesda)">
        <title>Genome assembly and association tests identify interacting loci associated with vigor, precocity, and sex in interspecific pistachio rootstocks.</title>
        <authorList>
            <person name="Palmer W."/>
            <person name="Jacygrad E."/>
            <person name="Sagayaradj S."/>
            <person name="Cavanaugh K."/>
            <person name="Han R."/>
            <person name="Bertier L."/>
            <person name="Beede B."/>
            <person name="Kafkas S."/>
            <person name="Golino D."/>
            <person name="Preece J."/>
            <person name="Michelmore R."/>
        </authorList>
    </citation>
    <scope>NUCLEOTIDE SEQUENCE [LARGE SCALE GENOMIC DNA]</scope>
</reference>
<sequence>MGNAMCYTSAVNQHFVVKYSGDRLGISKVKLSPNLAKLIALLKIGLNLEQQSGGVNQKFTVAIETLRSKLQRTPHHQLPPGRPSCTSG</sequence>
<gene>
    <name evidence="1" type="ORF">Pint_21772</name>
</gene>
<name>A0ACC0XCX6_9ROSI</name>
<comment type="caution">
    <text evidence="1">The sequence shown here is derived from an EMBL/GenBank/DDBJ whole genome shotgun (WGS) entry which is preliminary data.</text>
</comment>
<protein>
    <submittedName>
        <fullName evidence="1">Uncharacterized protein</fullName>
    </submittedName>
</protein>
<proteinExistence type="predicted"/>
<accession>A0ACC0XCX6</accession>
<keyword evidence="2" id="KW-1185">Reference proteome</keyword>
<dbReference type="EMBL" id="CM047748">
    <property type="protein sequence ID" value="KAJ0015115.1"/>
    <property type="molecule type" value="Genomic_DNA"/>
</dbReference>
<evidence type="ECO:0000313" key="2">
    <source>
        <dbReference type="Proteomes" id="UP001163603"/>
    </source>
</evidence>
<dbReference type="Proteomes" id="UP001163603">
    <property type="component" value="Chromosome 13"/>
</dbReference>
<organism evidence="1 2">
    <name type="scientific">Pistacia integerrima</name>
    <dbReference type="NCBI Taxonomy" id="434235"/>
    <lineage>
        <taxon>Eukaryota</taxon>
        <taxon>Viridiplantae</taxon>
        <taxon>Streptophyta</taxon>
        <taxon>Embryophyta</taxon>
        <taxon>Tracheophyta</taxon>
        <taxon>Spermatophyta</taxon>
        <taxon>Magnoliopsida</taxon>
        <taxon>eudicotyledons</taxon>
        <taxon>Gunneridae</taxon>
        <taxon>Pentapetalae</taxon>
        <taxon>rosids</taxon>
        <taxon>malvids</taxon>
        <taxon>Sapindales</taxon>
        <taxon>Anacardiaceae</taxon>
        <taxon>Pistacia</taxon>
    </lineage>
</organism>
<evidence type="ECO:0000313" key="1">
    <source>
        <dbReference type="EMBL" id="KAJ0015115.1"/>
    </source>
</evidence>